<protein>
    <recommendedName>
        <fullName evidence="1">Pyrrolo-quinoline quinone repeat domain-containing protein</fullName>
    </recommendedName>
</protein>
<dbReference type="SMART" id="SM00564">
    <property type="entry name" value="PQQ"/>
    <property type="match status" value="1"/>
</dbReference>
<evidence type="ECO:0000259" key="1">
    <source>
        <dbReference type="Pfam" id="PF13360"/>
    </source>
</evidence>
<organism evidence="2 3">
    <name type="scientific">Gordonia otitidis (strain DSM 44809 / CCUG 52243 / JCM 12355 / NBRC 100426 / IFM 10032)</name>
    <dbReference type="NCBI Taxonomy" id="1108044"/>
    <lineage>
        <taxon>Bacteria</taxon>
        <taxon>Bacillati</taxon>
        <taxon>Actinomycetota</taxon>
        <taxon>Actinomycetes</taxon>
        <taxon>Mycobacteriales</taxon>
        <taxon>Gordoniaceae</taxon>
        <taxon>Gordonia</taxon>
    </lineage>
</organism>
<dbReference type="Proteomes" id="UP000005038">
    <property type="component" value="Unassembled WGS sequence"/>
</dbReference>
<dbReference type="InterPro" id="IPR002372">
    <property type="entry name" value="PQQ_rpt_dom"/>
</dbReference>
<dbReference type="InterPro" id="IPR018391">
    <property type="entry name" value="PQQ_b-propeller_rpt"/>
</dbReference>
<dbReference type="AlphaFoldDB" id="H5TPK8"/>
<sequence>MLLLSAVLTISACSDGHIDVRSVASPGWASYGGNGANSNYAYPSIPDDLALSWTRPTGGPVTAPVTVSNHSNVNVTAATANGCNLLVLDPNSGRMNFCKRMRVGIEANSTLLDQFDQPYVGEEATFLSLNAGGAIRWRMPVIGVPLSAKFAAPGEVLVVTTQGQILMLNTQTSDFTAPEVRLRPEADPGDPLWGYGDCVSNGPRCAVPAPPAVDEQHSRFFLNFWPTGAIASQIRGFSYAKQGDTRTIREMWHADVPGGVIGAPTLSADGTTLYTFSRLGQIVALDAANGKTKWTYDNGGYGFASMTVSPDGLIIPTGVLGAPLTLLRDRGDRAEQVWQRKDLAAVSLSTLTSSTSVWTVVRSEDQKSLSLVEVDTANGNTKRTLAMPGATGFATGVAVSASGQIATATNIGEVFFFDSKKNID</sequence>
<dbReference type="SUPFAM" id="SSF50998">
    <property type="entry name" value="Quinoprotein alcohol dehydrogenase-like"/>
    <property type="match status" value="1"/>
</dbReference>
<proteinExistence type="predicted"/>
<dbReference type="InterPro" id="IPR011047">
    <property type="entry name" value="Quinoprotein_ADH-like_sf"/>
</dbReference>
<dbReference type="EMBL" id="BAFB01000162">
    <property type="protein sequence ID" value="GAB35416.1"/>
    <property type="molecule type" value="Genomic_DNA"/>
</dbReference>
<gene>
    <name evidence="2" type="ORF">GOOTI_162_00070</name>
</gene>
<keyword evidence="3" id="KW-1185">Reference proteome</keyword>
<dbReference type="STRING" id="1108044.GOOTI_162_00070"/>
<evidence type="ECO:0000313" key="2">
    <source>
        <dbReference type="EMBL" id="GAB35416.1"/>
    </source>
</evidence>
<evidence type="ECO:0000313" key="3">
    <source>
        <dbReference type="Proteomes" id="UP000005038"/>
    </source>
</evidence>
<dbReference type="Pfam" id="PF13360">
    <property type="entry name" value="PQQ_2"/>
    <property type="match status" value="1"/>
</dbReference>
<dbReference type="Gene3D" id="2.130.10.10">
    <property type="entry name" value="YVTN repeat-like/Quinoprotein amine dehydrogenase"/>
    <property type="match status" value="1"/>
</dbReference>
<comment type="caution">
    <text evidence="2">The sequence shown here is derived from an EMBL/GenBank/DDBJ whole genome shotgun (WGS) entry which is preliminary data.</text>
</comment>
<feature type="domain" description="Pyrrolo-quinoline quinone repeat" evidence="1">
    <location>
        <begin position="249"/>
        <end position="407"/>
    </location>
</feature>
<name>H5TPK8_GORO1</name>
<dbReference type="InterPro" id="IPR015943">
    <property type="entry name" value="WD40/YVTN_repeat-like_dom_sf"/>
</dbReference>
<accession>H5TPK8</accession>
<reference evidence="2" key="1">
    <citation type="submission" date="2012-02" db="EMBL/GenBank/DDBJ databases">
        <title>Whole genome shotgun sequence of Gordonia otitidis NBRC 100426.</title>
        <authorList>
            <person name="Yoshida I."/>
            <person name="Hosoyama A."/>
            <person name="Tsuchikane K."/>
            <person name="Katsumata H."/>
            <person name="Yamazaki S."/>
            <person name="Fujita N."/>
        </authorList>
    </citation>
    <scope>NUCLEOTIDE SEQUENCE [LARGE SCALE GENOMIC DNA]</scope>
    <source>
        <strain evidence="2">NBRC 100426</strain>
    </source>
</reference>